<keyword evidence="1" id="KW-0732">Signal</keyword>
<proteinExistence type="predicted"/>
<organism evidence="2 3">
    <name type="scientific">Ataeniobius toweri</name>
    <dbReference type="NCBI Taxonomy" id="208326"/>
    <lineage>
        <taxon>Eukaryota</taxon>
        <taxon>Metazoa</taxon>
        <taxon>Chordata</taxon>
        <taxon>Craniata</taxon>
        <taxon>Vertebrata</taxon>
        <taxon>Euteleostomi</taxon>
        <taxon>Actinopterygii</taxon>
        <taxon>Neopterygii</taxon>
        <taxon>Teleostei</taxon>
        <taxon>Neoteleostei</taxon>
        <taxon>Acanthomorphata</taxon>
        <taxon>Ovalentaria</taxon>
        <taxon>Atherinomorphae</taxon>
        <taxon>Cyprinodontiformes</taxon>
        <taxon>Goodeidae</taxon>
        <taxon>Ataeniobius</taxon>
    </lineage>
</organism>
<evidence type="ECO:0000256" key="1">
    <source>
        <dbReference type="SAM" id="SignalP"/>
    </source>
</evidence>
<protein>
    <submittedName>
        <fullName evidence="2">Uncharacterized protein</fullName>
    </submittedName>
</protein>
<dbReference type="EMBL" id="JAHUTI010050861">
    <property type="protein sequence ID" value="MED6248859.1"/>
    <property type="molecule type" value="Genomic_DNA"/>
</dbReference>
<evidence type="ECO:0000313" key="2">
    <source>
        <dbReference type="EMBL" id="MED6248859.1"/>
    </source>
</evidence>
<keyword evidence="3" id="KW-1185">Reference proteome</keyword>
<feature type="chain" id="PRO_5046197772" evidence="1">
    <location>
        <begin position="17"/>
        <end position="99"/>
    </location>
</feature>
<comment type="caution">
    <text evidence="2">The sequence shown here is derived from an EMBL/GenBank/DDBJ whole genome shotgun (WGS) entry which is preliminary data.</text>
</comment>
<evidence type="ECO:0000313" key="3">
    <source>
        <dbReference type="Proteomes" id="UP001345963"/>
    </source>
</evidence>
<name>A0ABU7BHA4_9TELE</name>
<accession>A0ABU7BHA4</accession>
<sequence>MILWNLLAWIVSNSHPSFHLTAPSSLVPLFTLPPQGPLSSHTPLLIPPGICVKLNRARLEGLLVFSGSITLLCGPWNRDIPLDERLTQSLGLRTCVNLV</sequence>
<dbReference type="Proteomes" id="UP001345963">
    <property type="component" value="Unassembled WGS sequence"/>
</dbReference>
<feature type="signal peptide" evidence="1">
    <location>
        <begin position="1"/>
        <end position="16"/>
    </location>
</feature>
<gene>
    <name evidence="2" type="ORF">ATANTOWER_006132</name>
</gene>
<reference evidence="2 3" key="1">
    <citation type="submission" date="2021-07" db="EMBL/GenBank/DDBJ databases">
        <authorList>
            <person name="Palmer J.M."/>
        </authorList>
    </citation>
    <scope>NUCLEOTIDE SEQUENCE [LARGE SCALE GENOMIC DNA]</scope>
    <source>
        <strain evidence="2 3">AT_MEX2019</strain>
        <tissue evidence="2">Muscle</tissue>
    </source>
</reference>